<keyword evidence="1" id="KW-0812">Transmembrane</keyword>
<gene>
    <name evidence="2" type="ORF">SSS_1683</name>
</gene>
<keyword evidence="4" id="KW-1185">Reference proteome</keyword>
<proteinExistence type="predicted"/>
<organism evidence="2">
    <name type="scientific">Sarcoptes scabiei</name>
    <name type="common">Itch mite</name>
    <name type="synonym">Acarus scabiei</name>
    <dbReference type="NCBI Taxonomy" id="52283"/>
    <lineage>
        <taxon>Eukaryota</taxon>
        <taxon>Metazoa</taxon>
        <taxon>Ecdysozoa</taxon>
        <taxon>Arthropoda</taxon>
        <taxon>Chelicerata</taxon>
        <taxon>Arachnida</taxon>
        <taxon>Acari</taxon>
        <taxon>Acariformes</taxon>
        <taxon>Sarcoptiformes</taxon>
        <taxon>Astigmata</taxon>
        <taxon>Psoroptidia</taxon>
        <taxon>Sarcoptoidea</taxon>
        <taxon>Sarcoptidae</taxon>
        <taxon>Sarcoptinae</taxon>
        <taxon>Sarcoptes</taxon>
    </lineage>
</organism>
<reference evidence="3" key="3">
    <citation type="submission" date="2022-06" db="UniProtKB">
        <authorList>
            <consortium name="EnsemblMetazoa"/>
        </authorList>
    </citation>
    <scope>IDENTIFICATION</scope>
</reference>
<dbReference type="EnsemblMetazoa" id="SSS_1683s_mrna">
    <property type="protein sequence ID" value="KAF7491458.1"/>
    <property type="gene ID" value="SSS_1683"/>
</dbReference>
<feature type="transmembrane region" description="Helical" evidence="1">
    <location>
        <begin position="12"/>
        <end position="33"/>
    </location>
</feature>
<reference evidence="2" key="2">
    <citation type="submission" date="2020-01" db="EMBL/GenBank/DDBJ databases">
        <authorList>
            <person name="Korhonen P.K.K."/>
            <person name="Guangxu M.G."/>
            <person name="Wang T.W."/>
            <person name="Stroehlein A.J.S."/>
            <person name="Young N.D."/>
            <person name="Ang C.-S.A."/>
            <person name="Fernando D.W.F."/>
            <person name="Lu H.L."/>
            <person name="Taylor S.T."/>
            <person name="Ehtesham M.E.M."/>
            <person name="Najaraj S.H.N."/>
            <person name="Harsha G.H.G."/>
            <person name="Madugundu A.M."/>
            <person name="Renuse S.R."/>
            <person name="Holt D.H."/>
            <person name="Pandey A.P."/>
            <person name="Papenfuss A.P."/>
            <person name="Gasser R.B.G."/>
            <person name="Fischer K.F."/>
        </authorList>
    </citation>
    <scope>NUCLEOTIDE SEQUENCE</scope>
    <source>
        <strain evidence="2">SSS_KF_BRIS2020</strain>
    </source>
</reference>
<keyword evidence="1" id="KW-1133">Transmembrane helix</keyword>
<evidence type="ECO:0000313" key="4">
    <source>
        <dbReference type="Proteomes" id="UP000070412"/>
    </source>
</evidence>
<protein>
    <submittedName>
        <fullName evidence="2 3">Uncharacterized protein</fullName>
    </submittedName>
</protein>
<evidence type="ECO:0000313" key="3">
    <source>
        <dbReference type="EnsemblMetazoa" id="KAF7491458.1"/>
    </source>
</evidence>
<name>A0A834VF49_SARSC</name>
<feature type="transmembrane region" description="Helical" evidence="1">
    <location>
        <begin position="142"/>
        <end position="163"/>
    </location>
</feature>
<feature type="transmembrane region" description="Helical" evidence="1">
    <location>
        <begin position="76"/>
        <end position="94"/>
    </location>
</feature>
<feature type="transmembrane region" description="Helical" evidence="1">
    <location>
        <begin position="45"/>
        <end position="64"/>
    </location>
</feature>
<dbReference type="Proteomes" id="UP000070412">
    <property type="component" value="Unassembled WGS sequence"/>
</dbReference>
<dbReference type="AlphaFoldDB" id="A0A834VF49"/>
<evidence type="ECO:0000256" key="1">
    <source>
        <dbReference type="SAM" id="Phobius"/>
    </source>
</evidence>
<keyword evidence="1" id="KW-0472">Membrane</keyword>
<accession>A0A834VF49</accession>
<reference evidence="4" key="1">
    <citation type="journal article" date="2020" name="PLoS Negl. Trop. Dis.">
        <title>High-quality nuclear genome for Sarcoptes scabiei-A critical resource for a neglected parasite.</title>
        <authorList>
            <person name="Korhonen P.K."/>
            <person name="Gasser R.B."/>
            <person name="Ma G."/>
            <person name="Wang T."/>
            <person name="Stroehlein A.J."/>
            <person name="Young N.D."/>
            <person name="Ang C.S."/>
            <person name="Fernando D.D."/>
            <person name="Lu H.C."/>
            <person name="Taylor S."/>
            <person name="Reynolds S.L."/>
            <person name="Mofiz E."/>
            <person name="Najaraj S.H."/>
            <person name="Gowda H."/>
            <person name="Madugundu A."/>
            <person name="Renuse S."/>
            <person name="Holt D."/>
            <person name="Pandey A."/>
            <person name="Papenfuss A.T."/>
            <person name="Fischer K."/>
        </authorList>
    </citation>
    <scope>NUCLEOTIDE SEQUENCE [LARGE SCALE GENOMIC DNA]</scope>
</reference>
<dbReference type="EMBL" id="WVUK01000059">
    <property type="protein sequence ID" value="KAF7491458.1"/>
    <property type="molecule type" value="Genomic_DNA"/>
</dbReference>
<dbReference type="OrthoDB" id="6498659at2759"/>
<sequence>MPTYDDRKKSFNYYGILALWASILLLGSYCSLYSSGCEQIASQEIQISLVISCAIGLLIFLLSFCDISNKLYYAKFVFYLIVLIIASISVLLLYTSYQTLGQKCTFGKYYERNFQIFHNFTTKKDDIEQTLRSIHQSRNNHYLASAILDLLSSVLFAGCAYTFRNRL</sequence>
<evidence type="ECO:0000313" key="2">
    <source>
        <dbReference type="EMBL" id="KAF7491458.1"/>
    </source>
</evidence>